<feature type="compositionally biased region" description="Basic and acidic residues" evidence="1">
    <location>
        <begin position="72"/>
        <end position="82"/>
    </location>
</feature>
<reference evidence="2 3" key="1">
    <citation type="submission" date="2019-09" db="EMBL/GenBank/DDBJ databases">
        <authorList>
            <person name="Chandra G."/>
            <person name="Truman W A."/>
        </authorList>
    </citation>
    <scope>NUCLEOTIDE SEQUENCE [LARGE SCALE GENOMIC DNA]</scope>
    <source>
        <strain evidence="2">PS673</strain>
    </source>
</reference>
<dbReference type="AlphaFoldDB" id="A0A5E6WM01"/>
<name>A0A5E6WM01_PSEFL</name>
<feature type="region of interest" description="Disordered" evidence="1">
    <location>
        <begin position="72"/>
        <end position="91"/>
    </location>
</feature>
<organism evidence="2 3">
    <name type="scientific">Pseudomonas fluorescens</name>
    <dbReference type="NCBI Taxonomy" id="294"/>
    <lineage>
        <taxon>Bacteria</taxon>
        <taxon>Pseudomonadati</taxon>
        <taxon>Pseudomonadota</taxon>
        <taxon>Gammaproteobacteria</taxon>
        <taxon>Pseudomonadales</taxon>
        <taxon>Pseudomonadaceae</taxon>
        <taxon>Pseudomonas</taxon>
    </lineage>
</organism>
<protein>
    <submittedName>
        <fullName evidence="2">Uncharacterized protein</fullName>
    </submittedName>
</protein>
<evidence type="ECO:0000256" key="1">
    <source>
        <dbReference type="SAM" id="MobiDB-lite"/>
    </source>
</evidence>
<dbReference type="Proteomes" id="UP000344274">
    <property type="component" value="Unassembled WGS sequence"/>
</dbReference>
<evidence type="ECO:0000313" key="3">
    <source>
        <dbReference type="Proteomes" id="UP000344274"/>
    </source>
</evidence>
<evidence type="ECO:0000313" key="2">
    <source>
        <dbReference type="EMBL" id="VVN30182.1"/>
    </source>
</evidence>
<dbReference type="EMBL" id="CABVHB010000054">
    <property type="protein sequence ID" value="VVN30182.1"/>
    <property type="molecule type" value="Genomic_DNA"/>
</dbReference>
<dbReference type="RefSeq" id="WP_154947709.1">
    <property type="nucleotide sequence ID" value="NZ_CABVHB010000054.1"/>
</dbReference>
<sequence>MGLIEVKQRNVIQIQSLKSEWSDGVTIPANPPELLWVVYEGEKIVGIFSNWEEASILVGALYWAQQTKQFLREKEQEEEKKNPGTSPKPGD</sequence>
<accession>A0A5E6WM01</accession>
<proteinExistence type="predicted"/>
<gene>
    <name evidence="2" type="ORF">PS673_04772</name>
</gene>